<evidence type="ECO:0000313" key="1">
    <source>
        <dbReference type="EMBL" id="KAK8787344.1"/>
    </source>
</evidence>
<keyword evidence="2" id="KW-1185">Reference proteome</keyword>
<comment type="caution">
    <text evidence="1">The sequence shown here is derived from an EMBL/GenBank/DDBJ whole genome shotgun (WGS) entry which is preliminary data.</text>
</comment>
<dbReference type="AlphaFoldDB" id="A0AAQ4FJ60"/>
<dbReference type="Proteomes" id="UP001321473">
    <property type="component" value="Unassembled WGS sequence"/>
</dbReference>
<evidence type="ECO:0000313" key="2">
    <source>
        <dbReference type="Proteomes" id="UP001321473"/>
    </source>
</evidence>
<dbReference type="EMBL" id="JARKHS020001916">
    <property type="protein sequence ID" value="KAK8787344.1"/>
    <property type="molecule type" value="Genomic_DNA"/>
</dbReference>
<reference evidence="1 2" key="1">
    <citation type="journal article" date="2023" name="Arcadia Sci">
        <title>De novo assembly of a long-read Amblyomma americanum tick genome.</title>
        <authorList>
            <person name="Chou S."/>
            <person name="Poskanzer K.E."/>
            <person name="Rollins M."/>
            <person name="Thuy-Boun P.S."/>
        </authorList>
    </citation>
    <scope>NUCLEOTIDE SEQUENCE [LARGE SCALE GENOMIC DNA]</scope>
    <source>
        <strain evidence="1">F_SG_1</strain>
        <tissue evidence="1">Salivary glands</tissue>
    </source>
</reference>
<organism evidence="1 2">
    <name type="scientific">Amblyomma americanum</name>
    <name type="common">Lone star tick</name>
    <dbReference type="NCBI Taxonomy" id="6943"/>
    <lineage>
        <taxon>Eukaryota</taxon>
        <taxon>Metazoa</taxon>
        <taxon>Ecdysozoa</taxon>
        <taxon>Arthropoda</taxon>
        <taxon>Chelicerata</taxon>
        <taxon>Arachnida</taxon>
        <taxon>Acari</taxon>
        <taxon>Parasitiformes</taxon>
        <taxon>Ixodida</taxon>
        <taxon>Ixodoidea</taxon>
        <taxon>Ixodidae</taxon>
        <taxon>Amblyomminae</taxon>
        <taxon>Amblyomma</taxon>
    </lineage>
</organism>
<gene>
    <name evidence="1" type="ORF">V5799_022880</name>
</gene>
<name>A0AAQ4FJ60_AMBAM</name>
<accession>A0AAQ4FJ60</accession>
<proteinExistence type="predicted"/>
<sequence length="105" mass="12011">MELEALMETGASLGLTGDDLRRWIDEERRVDREQRAATERYRTAQFEPASRERMEKERHSLELQERLRQVGALATESSYPIVPHTVSGDGGGYGYKYDGKELGYS</sequence>
<protein>
    <submittedName>
        <fullName evidence="1">Uncharacterized protein</fullName>
    </submittedName>
</protein>